<dbReference type="PANTHER" id="PTHR46890:SF48">
    <property type="entry name" value="RNA-DIRECTED DNA POLYMERASE"/>
    <property type="match status" value="1"/>
</dbReference>
<evidence type="ECO:0000259" key="1">
    <source>
        <dbReference type="Pfam" id="PF13966"/>
    </source>
</evidence>
<dbReference type="EMBL" id="BAABME010005498">
    <property type="protein sequence ID" value="GAA0165798.1"/>
    <property type="molecule type" value="Genomic_DNA"/>
</dbReference>
<sequence length="358" mass="40942">MREDICKLVLQALNNGHFLHKFNFTLISLIPKVERPVCMAQFWPIALCNTISKIISKTLALRLKRYLPTVILESQSTFVPKRLITDNIYLHMRLIMYLKVKKVAKKLEFSAKWISIIIQYVESVSYLVMVNGQQSGFIRPEDVLLLGKATIEEAASFKHILATYESWSGQLVNAQKSTILFSPNVDGAKRKVISDMLGMPEVLEAGGRVGSSLSKVFKERYYLSLLFGEHHWVQSRVTHGEVSYLINKEIGVWDFNKVRSLFLPIDCEAILSILLRRLDNPDIMIWKVKVPPKVKQFVYKVVHNRLATVDNLIKRNIKLTDKSIISSVEVIKFEEEFLALNDSATMVLHEPPPLGLFS</sequence>
<protein>
    <recommendedName>
        <fullName evidence="1">Reverse transcriptase zinc-binding domain-containing protein</fullName>
    </recommendedName>
</protein>
<comment type="caution">
    <text evidence="2">The sequence shown here is derived from an EMBL/GenBank/DDBJ whole genome shotgun (WGS) entry which is preliminary data.</text>
</comment>
<dbReference type="Proteomes" id="UP001454036">
    <property type="component" value="Unassembled WGS sequence"/>
</dbReference>
<gene>
    <name evidence="2" type="ORF">LIER_21109</name>
</gene>
<accession>A0AAV3QT41</accession>
<dbReference type="InterPro" id="IPR026960">
    <property type="entry name" value="RVT-Znf"/>
</dbReference>
<keyword evidence="3" id="KW-1185">Reference proteome</keyword>
<dbReference type="InterPro" id="IPR052343">
    <property type="entry name" value="Retrotransposon-Effector_Assoc"/>
</dbReference>
<organism evidence="2 3">
    <name type="scientific">Lithospermum erythrorhizon</name>
    <name type="common">Purple gromwell</name>
    <name type="synonym">Lithospermum officinale var. erythrorhizon</name>
    <dbReference type="NCBI Taxonomy" id="34254"/>
    <lineage>
        <taxon>Eukaryota</taxon>
        <taxon>Viridiplantae</taxon>
        <taxon>Streptophyta</taxon>
        <taxon>Embryophyta</taxon>
        <taxon>Tracheophyta</taxon>
        <taxon>Spermatophyta</taxon>
        <taxon>Magnoliopsida</taxon>
        <taxon>eudicotyledons</taxon>
        <taxon>Gunneridae</taxon>
        <taxon>Pentapetalae</taxon>
        <taxon>asterids</taxon>
        <taxon>lamiids</taxon>
        <taxon>Boraginales</taxon>
        <taxon>Boraginaceae</taxon>
        <taxon>Boraginoideae</taxon>
        <taxon>Lithospermeae</taxon>
        <taxon>Lithospermum</taxon>
    </lineage>
</organism>
<dbReference type="Pfam" id="PF13966">
    <property type="entry name" value="zf-RVT"/>
    <property type="match status" value="1"/>
</dbReference>
<dbReference type="PANTHER" id="PTHR46890">
    <property type="entry name" value="NON-LTR RETROLELEMENT REVERSE TRANSCRIPTASE-LIKE PROTEIN-RELATED"/>
    <property type="match status" value="1"/>
</dbReference>
<reference evidence="2 3" key="1">
    <citation type="submission" date="2024-01" db="EMBL/GenBank/DDBJ databases">
        <title>The complete chloroplast genome sequence of Lithospermum erythrorhizon: insights into the phylogenetic relationship among Boraginaceae species and the maternal lineages of purple gromwells.</title>
        <authorList>
            <person name="Okada T."/>
            <person name="Watanabe K."/>
        </authorList>
    </citation>
    <scope>NUCLEOTIDE SEQUENCE [LARGE SCALE GENOMIC DNA]</scope>
</reference>
<name>A0AAV3QT41_LITER</name>
<evidence type="ECO:0000313" key="3">
    <source>
        <dbReference type="Proteomes" id="UP001454036"/>
    </source>
</evidence>
<dbReference type="AlphaFoldDB" id="A0AAV3QT41"/>
<proteinExistence type="predicted"/>
<feature type="domain" description="Reverse transcriptase zinc-binding" evidence="1">
    <location>
        <begin position="284"/>
        <end position="322"/>
    </location>
</feature>
<evidence type="ECO:0000313" key="2">
    <source>
        <dbReference type="EMBL" id="GAA0165798.1"/>
    </source>
</evidence>